<sequence>MEGDVGKSEMRVKDEEEIRSTTLNQREASVLRYKKQNRLFSRKIRYQVRKLNADKRPRLK</sequence>
<gene>
    <name evidence="5" type="ORF">Slati_0060800</name>
</gene>
<evidence type="ECO:0000256" key="1">
    <source>
        <dbReference type="ARBA" id="ARBA00004123"/>
    </source>
</evidence>
<dbReference type="PROSITE" id="PS51017">
    <property type="entry name" value="CCT"/>
    <property type="match status" value="1"/>
</dbReference>
<protein>
    <submittedName>
        <fullName evidence="5">Protein CHLOROPLAST IMPORT APPARATUS 2</fullName>
    </submittedName>
</protein>
<evidence type="ECO:0000256" key="3">
    <source>
        <dbReference type="PROSITE-ProRule" id="PRU00357"/>
    </source>
</evidence>
<proteinExistence type="predicted"/>
<dbReference type="GO" id="GO:0005634">
    <property type="term" value="C:nucleus"/>
    <property type="evidence" value="ECO:0007669"/>
    <property type="project" value="UniProtKB-SubCell"/>
</dbReference>
<dbReference type="EMBL" id="JACGWN010000001">
    <property type="protein sequence ID" value="KAL0461732.1"/>
    <property type="molecule type" value="Genomic_DNA"/>
</dbReference>
<feature type="non-terminal residue" evidence="5">
    <location>
        <position position="60"/>
    </location>
</feature>
<dbReference type="InterPro" id="IPR010402">
    <property type="entry name" value="CCT_domain"/>
</dbReference>
<reference evidence="5" key="2">
    <citation type="journal article" date="2024" name="Plant">
        <title>Genomic evolution and insights into agronomic trait innovations of Sesamum species.</title>
        <authorList>
            <person name="Miao H."/>
            <person name="Wang L."/>
            <person name="Qu L."/>
            <person name="Liu H."/>
            <person name="Sun Y."/>
            <person name="Le M."/>
            <person name="Wang Q."/>
            <person name="Wei S."/>
            <person name="Zheng Y."/>
            <person name="Lin W."/>
            <person name="Duan Y."/>
            <person name="Cao H."/>
            <person name="Xiong S."/>
            <person name="Wang X."/>
            <person name="Wei L."/>
            <person name="Li C."/>
            <person name="Ma Q."/>
            <person name="Ju M."/>
            <person name="Zhao R."/>
            <person name="Li G."/>
            <person name="Mu C."/>
            <person name="Tian Q."/>
            <person name="Mei H."/>
            <person name="Zhang T."/>
            <person name="Gao T."/>
            <person name="Zhang H."/>
        </authorList>
    </citation>
    <scope>NUCLEOTIDE SEQUENCE</scope>
    <source>
        <strain evidence="5">KEN1</strain>
    </source>
</reference>
<dbReference type="PANTHER" id="PTHR31874:SF1">
    <property type="entry name" value="ZINC FINGER PROTEIN CONSTANS-LIKE 6"/>
    <property type="match status" value="1"/>
</dbReference>
<comment type="subcellular location">
    <subcellularLocation>
        <location evidence="1 3">Nucleus</location>
    </subcellularLocation>
</comment>
<dbReference type="GO" id="GO:0006355">
    <property type="term" value="P:regulation of DNA-templated transcription"/>
    <property type="evidence" value="ECO:0007669"/>
    <property type="project" value="TreeGrafter"/>
</dbReference>
<name>A0AAW2Y7B2_9LAMI</name>
<dbReference type="InterPro" id="IPR052453">
    <property type="entry name" value="CONSTANS-like_ZF"/>
</dbReference>
<evidence type="ECO:0000313" key="5">
    <source>
        <dbReference type="EMBL" id="KAL0461732.1"/>
    </source>
</evidence>
<reference evidence="5" key="1">
    <citation type="submission" date="2020-06" db="EMBL/GenBank/DDBJ databases">
        <authorList>
            <person name="Li T."/>
            <person name="Hu X."/>
            <person name="Zhang T."/>
            <person name="Song X."/>
            <person name="Zhang H."/>
            <person name="Dai N."/>
            <person name="Sheng W."/>
            <person name="Hou X."/>
            <person name="Wei L."/>
        </authorList>
    </citation>
    <scope>NUCLEOTIDE SEQUENCE</scope>
    <source>
        <strain evidence="5">KEN1</strain>
        <tissue evidence="5">Leaf</tissue>
    </source>
</reference>
<evidence type="ECO:0000256" key="2">
    <source>
        <dbReference type="ARBA" id="ARBA00023242"/>
    </source>
</evidence>
<dbReference type="Pfam" id="PF06203">
    <property type="entry name" value="CCT"/>
    <property type="match status" value="1"/>
</dbReference>
<organism evidence="5">
    <name type="scientific">Sesamum latifolium</name>
    <dbReference type="NCBI Taxonomy" id="2727402"/>
    <lineage>
        <taxon>Eukaryota</taxon>
        <taxon>Viridiplantae</taxon>
        <taxon>Streptophyta</taxon>
        <taxon>Embryophyta</taxon>
        <taxon>Tracheophyta</taxon>
        <taxon>Spermatophyta</taxon>
        <taxon>Magnoliopsida</taxon>
        <taxon>eudicotyledons</taxon>
        <taxon>Gunneridae</taxon>
        <taxon>Pentapetalae</taxon>
        <taxon>asterids</taxon>
        <taxon>lamiids</taxon>
        <taxon>Lamiales</taxon>
        <taxon>Pedaliaceae</taxon>
        <taxon>Sesamum</taxon>
    </lineage>
</organism>
<accession>A0AAW2Y7B2</accession>
<keyword evidence="2 3" id="KW-0539">Nucleus</keyword>
<feature type="domain" description="CCT" evidence="4">
    <location>
        <begin position="24"/>
        <end position="60"/>
    </location>
</feature>
<comment type="caution">
    <text evidence="5">The sequence shown here is derived from an EMBL/GenBank/DDBJ whole genome shotgun (WGS) entry which is preliminary data.</text>
</comment>
<dbReference type="PANTHER" id="PTHR31874">
    <property type="entry name" value="CCT MOTIF FAMILY PROTEIN, EXPRESSED"/>
    <property type="match status" value="1"/>
</dbReference>
<dbReference type="AlphaFoldDB" id="A0AAW2Y7B2"/>
<evidence type="ECO:0000259" key="4">
    <source>
        <dbReference type="PROSITE" id="PS51017"/>
    </source>
</evidence>